<dbReference type="EMBL" id="CP000527">
    <property type="protein sequence ID" value="ABM28311.1"/>
    <property type="molecule type" value="Genomic_DNA"/>
</dbReference>
<name>A0A0H3A773_NITV4</name>
<organism evidence="2 3">
    <name type="scientific">Nitratidesulfovibrio vulgaris (strain DP4)</name>
    <name type="common">Desulfovibrio vulgaris</name>
    <dbReference type="NCBI Taxonomy" id="391774"/>
    <lineage>
        <taxon>Bacteria</taxon>
        <taxon>Pseudomonadati</taxon>
        <taxon>Thermodesulfobacteriota</taxon>
        <taxon>Desulfovibrionia</taxon>
        <taxon>Desulfovibrionales</taxon>
        <taxon>Desulfovibrionaceae</taxon>
        <taxon>Nitratidesulfovibrio</taxon>
    </lineage>
</organism>
<evidence type="ECO:0000313" key="3">
    <source>
        <dbReference type="Proteomes" id="UP000009173"/>
    </source>
</evidence>
<dbReference type="HOGENOM" id="CLU_1335758_0_0_7"/>
<reference evidence="3" key="1">
    <citation type="journal article" date="2009" name="Environ. Microbiol.">
        <title>Contribution of mobile genetic elements to Desulfovibrio vulgaris genome plasticity.</title>
        <authorList>
            <person name="Walker C.B."/>
            <person name="Stolyar S."/>
            <person name="Chivian D."/>
            <person name="Pinel N."/>
            <person name="Gabster J.A."/>
            <person name="Dehal P.S."/>
            <person name="He Z."/>
            <person name="Yang Z.K."/>
            <person name="Yen H.C."/>
            <person name="Zhou J."/>
            <person name="Wall J.D."/>
            <person name="Hazen T.C."/>
            <person name="Arkin A.P."/>
            <person name="Stahl D.A."/>
        </authorList>
    </citation>
    <scope>NUCLEOTIDE SEQUENCE [LARGE SCALE GENOMIC DNA]</scope>
    <source>
        <strain evidence="3">DP4</strain>
    </source>
</reference>
<dbReference type="Proteomes" id="UP000009173">
    <property type="component" value="Chromosome"/>
</dbReference>
<feature type="region of interest" description="Disordered" evidence="1">
    <location>
        <begin position="93"/>
        <end position="127"/>
    </location>
</feature>
<sequence length="205" mass="21848">MTRHACSCVFSNSLARGHQECNHAHQNRNAPHRFRGGARQAHDNPVRGCATCGGLAAGWKGTARGRSRRGEPVPAPFAGLQTTVCNMRRPAPLPGRGATGARQPRSGLRHLRRSSRRVERRGTRSLTARGTRACSLCRVADHSLQHETPRTASGAGRDRRTTTPFGVAPPAAAWPPGGKARHAVAHGAGNPRLLPLPGCRPQSAT</sequence>
<feature type="region of interest" description="Disordered" evidence="1">
    <location>
        <begin position="145"/>
        <end position="205"/>
    </location>
</feature>
<protein>
    <submittedName>
        <fullName evidence="2">Uncharacterized protein</fullName>
    </submittedName>
</protein>
<dbReference type="AlphaFoldDB" id="A0A0H3A773"/>
<gene>
    <name evidence="2" type="ordered locus">Dvul_1292</name>
</gene>
<accession>A0A0H3A773</accession>
<proteinExistence type="predicted"/>
<evidence type="ECO:0000313" key="2">
    <source>
        <dbReference type="EMBL" id="ABM28311.1"/>
    </source>
</evidence>
<feature type="compositionally biased region" description="Low complexity" evidence="1">
    <location>
        <begin position="164"/>
        <end position="178"/>
    </location>
</feature>
<evidence type="ECO:0000256" key="1">
    <source>
        <dbReference type="SAM" id="MobiDB-lite"/>
    </source>
</evidence>
<dbReference type="KEGG" id="dvl:Dvul_1292"/>